<dbReference type="EMBL" id="UOEP01000130">
    <property type="protein sequence ID" value="VAW20863.1"/>
    <property type="molecule type" value="Genomic_DNA"/>
</dbReference>
<name>A0A3B0TXG5_9ZZZZ</name>
<dbReference type="Pfam" id="PF04773">
    <property type="entry name" value="FecR"/>
    <property type="match status" value="1"/>
</dbReference>
<dbReference type="PROSITE" id="PS50889">
    <property type="entry name" value="S4"/>
    <property type="match status" value="1"/>
</dbReference>
<evidence type="ECO:0000259" key="2">
    <source>
        <dbReference type="Pfam" id="PF04773"/>
    </source>
</evidence>
<reference evidence="4" key="1">
    <citation type="submission" date="2018-06" db="EMBL/GenBank/DDBJ databases">
        <authorList>
            <person name="Zhirakovskaya E."/>
        </authorList>
    </citation>
    <scope>NUCLEOTIDE SEQUENCE</scope>
</reference>
<keyword evidence="1" id="KW-0812">Transmembrane</keyword>
<gene>
    <name evidence="4" type="ORF">MNBD_BACTEROID01-1558</name>
</gene>
<dbReference type="AlphaFoldDB" id="A0A3B0TXG5"/>
<proteinExistence type="predicted"/>
<dbReference type="InterPro" id="IPR012373">
    <property type="entry name" value="Ferrdict_sens_TM"/>
</dbReference>
<dbReference type="InterPro" id="IPR006860">
    <property type="entry name" value="FecR"/>
</dbReference>
<dbReference type="PANTHER" id="PTHR30273:SF2">
    <property type="entry name" value="PROTEIN FECR"/>
    <property type="match status" value="1"/>
</dbReference>
<feature type="domain" description="Protein FecR C-terminal" evidence="3">
    <location>
        <begin position="262"/>
        <end position="327"/>
    </location>
</feature>
<organism evidence="4">
    <name type="scientific">hydrothermal vent metagenome</name>
    <dbReference type="NCBI Taxonomy" id="652676"/>
    <lineage>
        <taxon>unclassified sequences</taxon>
        <taxon>metagenomes</taxon>
        <taxon>ecological metagenomes</taxon>
    </lineage>
</organism>
<dbReference type="Pfam" id="PF16344">
    <property type="entry name" value="FecR_C"/>
    <property type="match status" value="1"/>
</dbReference>
<dbReference type="Gene3D" id="2.60.120.1440">
    <property type="match status" value="1"/>
</dbReference>
<evidence type="ECO:0000313" key="4">
    <source>
        <dbReference type="EMBL" id="VAW20863.1"/>
    </source>
</evidence>
<accession>A0A3B0TXG5</accession>
<feature type="domain" description="FecR protein" evidence="2">
    <location>
        <begin position="124"/>
        <end position="217"/>
    </location>
</feature>
<keyword evidence="1" id="KW-0472">Membrane</keyword>
<dbReference type="PANTHER" id="PTHR30273">
    <property type="entry name" value="PERIPLASMIC SIGNAL SENSOR AND SIGMA FACTOR ACTIVATOR FECR-RELATED"/>
    <property type="match status" value="1"/>
</dbReference>
<protein>
    <submittedName>
        <fullName evidence="4">Anti-sigma factor</fullName>
    </submittedName>
</protein>
<keyword evidence="1" id="KW-1133">Transmembrane helix</keyword>
<evidence type="ECO:0000259" key="3">
    <source>
        <dbReference type="Pfam" id="PF16344"/>
    </source>
</evidence>
<dbReference type="Gene3D" id="3.55.50.30">
    <property type="match status" value="1"/>
</dbReference>
<sequence length="343" mass="40170">MGNKLDYKTLSAFSEGRYSYNDYLKVKQWFNHIDDFKHVKEGLFQQWQELNMKDNVETGPLSHIFEKVQYNILLEEKRKAKKVFLWDYYRRVAAILLIPVLAFSLWYYLSTPPVQTSNESWVEINSPEGARIQFMLPDSSRGWLNSGARLKYPAIFSKERKVELTGEAFFNVKHLGRSTFTVSVADMDIKVLGTKFNVSAYSDDDFSEVVLKEGKVEINGKTGQFHYVLSPNDKITFNHKLKKLSHEKVNADSYIAWKDGFLVLDNEPLRQVVGRMERWYNVDIVIRDETLKNYRFKATFKDEPLEEVLRLMALTTPINYKIEKRNIDSKGVFEKKKVTLKLK</sequence>
<dbReference type="InterPro" id="IPR032508">
    <property type="entry name" value="FecR_C"/>
</dbReference>
<feature type="transmembrane region" description="Helical" evidence="1">
    <location>
        <begin position="88"/>
        <end position="109"/>
    </location>
</feature>
<dbReference type="GO" id="GO:0016989">
    <property type="term" value="F:sigma factor antagonist activity"/>
    <property type="evidence" value="ECO:0007669"/>
    <property type="project" value="TreeGrafter"/>
</dbReference>
<evidence type="ECO:0000256" key="1">
    <source>
        <dbReference type="SAM" id="Phobius"/>
    </source>
</evidence>
<dbReference type="PIRSF" id="PIRSF018266">
    <property type="entry name" value="FecR"/>
    <property type="match status" value="1"/>
</dbReference>